<comment type="caution">
    <text evidence="5">The sequence shown here is derived from an EMBL/GenBank/DDBJ whole genome shotgun (WGS) entry which is preliminary data.</text>
</comment>
<evidence type="ECO:0000256" key="4">
    <source>
        <dbReference type="ARBA" id="ARBA00023002"/>
    </source>
</evidence>
<keyword evidence="3" id="KW-0521">NADP</keyword>
<keyword evidence="6" id="KW-1185">Reference proteome</keyword>
<gene>
    <name evidence="5" type="ORF">Ataiwa_14830</name>
</gene>
<dbReference type="PROSITE" id="PS00061">
    <property type="entry name" value="ADH_SHORT"/>
    <property type="match status" value="1"/>
</dbReference>
<keyword evidence="2" id="KW-0963">Cytoplasm</keyword>
<dbReference type="Gene3D" id="3.40.50.720">
    <property type="entry name" value="NAD(P)-binding Rossmann-like Domain"/>
    <property type="match status" value="1"/>
</dbReference>
<dbReference type="InterPro" id="IPR051721">
    <property type="entry name" value="Biopterin_syn/organic_redct"/>
</dbReference>
<dbReference type="PANTHER" id="PTHR44085">
    <property type="entry name" value="SEPIAPTERIN REDUCTASE"/>
    <property type="match status" value="1"/>
</dbReference>
<evidence type="ECO:0000313" key="6">
    <source>
        <dbReference type="Proteomes" id="UP001307705"/>
    </source>
</evidence>
<dbReference type="Proteomes" id="UP001307705">
    <property type="component" value="Unassembled WGS sequence"/>
</dbReference>
<dbReference type="Pfam" id="PF00106">
    <property type="entry name" value="adh_short"/>
    <property type="match status" value="1"/>
</dbReference>
<dbReference type="InterPro" id="IPR002347">
    <property type="entry name" value="SDR_fam"/>
</dbReference>
<dbReference type="InterPro" id="IPR020904">
    <property type="entry name" value="Sc_DH/Rdtase_CS"/>
</dbReference>
<proteinExistence type="predicted"/>
<evidence type="ECO:0000256" key="2">
    <source>
        <dbReference type="ARBA" id="ARBA00022490"/>
    </source>
</evidence>
<evidence type="ECO:0000256" key="1">
    <source>
        <dbReference type="ARBA" id="ARBA00004496"/>
    </source>
</evidence>
<name>A0ABQ6Q027_9BACT</name>
<dbReference type="PRINTS" id="PR00081">
    <property type="entry name" value="GDHRDH"/>
</dbReference>
<evidence type="ECO:0000256" key="3">
    <source>
        <dbReference type="ARBA" id="ARBA00022857"/>
    </source>
</evidence>
<dbReference type="PANTHER" id="PTHR44085:SF2">
    <property type="entry name" value="SEPIAPTERIN REDUCTASE"/>
    <property type="match status" value="1"/>
</dbReference>
<keyword evidence="4" id="KW-0560">Oxidoreductase</keyword>
<sequence length="246" mass="27252">MGLFSLMKTLLILTGHSKGLGHAILDQYLKWKEIQVVAISRSTLGIEDERVKELSLDISDLSALEAILPRIFPKESFERYVLINNAGWIGEVKPVGKLNPKGIQRAMNLNLLAPMMITDGFVKAYSESPGEKVVINISSGAAHKPLSGWSEYCSSKAGLAMFSKVAQEELRGCGIRVFSLAPGIVDTEMQAEIRSAKADDFPALERFVDYKASQKLSSPEEVADKIIRMIEYPDRFEGVVQDVRDF</sequence>
<protein>
    <submittedName>
        <fullName evidence="5">SDR family oxidoreductase</fullName>
    </submittedName>
</protein>
<evidence type="ECO:0000313" key="5">
    <source>
        <dbReference type="EMBL" id="GMQ33211.1"/>
    </source>
</evidence>
<dbReference type="SUPFAM" id="SSF51735">
    <property type="entry name" value="NAD(P)-binding Rossmann-fold domains"/>
    <property type="match status" value="1"/>
</dbReference>
<dbReference type="InterPro" id="IPR036291">
    <property type="entry name" value="NAD(P)-bd_dom_sf"/>
</dbReference>
<dbReference type="EMBL" id="BTPE01000004">
    <property type="protein sequence ID" value="GMQ33211.1"/>
    <property type="molecule type" value="Genomic_DNA"/>
</dbReference>
<organism evidence="5 6">
    <name type="scientific">Algoriphagus taiwanensis</name>
    <dbReference type="NCBI Taxonomy" id="1445656"/>
    <lineage>
        <taxon>Bacteria</taxon>
        <taxon>Pseudomonadati</taxon>
        <taxon>Bacteroidota</taxon>
        <taxon>Cytophagia</taxon>
        <taxon>Cytophagales</taxon>
        <taxon>Cyclobacteriaceae</taxon>
        <taxon>Algoriphagus</taxon>
    </lineage>
</organism>
<reference evidence="5 6" key="1">
    <citation type="submission" date="2023-08" db="EMBL/GenBank/DDBJ databases">
        <title>Draft genome sequence of Algoriphagus taiwanensis.</title>
        <authorList>
            <person name="Takatani N."/>
            <person name="Hosokawa M."/>
            <person name="Sawabe T."/>
        </authorList>
    </citation>
    <scope>NUCLEOTIDE SEQUENCE [LARGE SCALE GENOMIC DNA]</scope>
    <source>
        <strain evidence="5 6">JCM 19755</strain>
    </source>
</reference>
<comment type="subcellular location">
    <subcellularLocation>
        <location evidence="1">Cytoplasm</location>
    </subcellularLocation>
</comment>
<accession>A0ABQ6Q027</accession>